<name>A0A847RYG3_9BACT</name>
<proteinExistence type="predicted"/>
<feature type="transmembrane region" description="Helical" evidence="1">
    <location>
        <begin position="20"/>
        <end position="38"/>
    </location>
</feature>
<reference evidence="2 3" key="1">
    <citation type="submission" date="2020-04" db="EMBL/GenBank/DDBJ databases">
        <authorList>
            <person name="Yin C."/>
        </authorList>
    </citation>
    <scope>NUCLEOTIDE SEQUENCE [LARGE SCALE GENOMIC DNA]</scope>
    <source>
        <strain evidence="2 3">Ae27</strain>
    </source>
</reference>
<protein>
    <recommendedName>
        <fullName evidence="4">DUF304 domain-containing protein</fullName>
    </recommendedName>
</protein>
<dbReference type="EMBL" id="JABAIA010000003">
    <property type="protein sequence ID" value="NLR68102.1"/>
    <property type="molecule type" value="Genomic_DNA"/>
</dbReference>
<evidence type="ECO:0000313" key="3">
    <source>
        <dbReference type="Proteomes" id="UP000570474"/>
    </source>
</evidence>
<dbReference type="AlphaFoldDB" id="A0A847RYG3"/>
<comment type="caution">
    <text evidence="2">The sequence shown here is derived from an EMBL/GenBank/DDBJ whole genome shotgun (WGS) entry which is preliminary data.</text>
</comment>
<gene>
    <name evidence="2" type="ORF">HGH92_27600</name>
</gene>
<dbReference type="Proteomes" id="UP000570474">
    <property type="component" value="Unassembled WGS sequence"/>
</dbReference>
<organism evidence="2 3">
    <name type="scientific">Chitinophaga varians</name>
    <dbReference type="NCBI Taxonomy" id="2202339"/>
    <lineage>
        <taxon>Bacteria</taxon>
        <taxon>Pseudomonadati</taxon>
        <taxon>Bacteroidota</taxon>
        <taxon>Chitinophagia</taxon>
        <taxon>Chitinophagales</taxon>
        <taxon>Chitinophagaceae</taxon>
        <taxon>Chitinophaga</taxon>
    </lineage>
</organism>
<keyword evidence="3" id="KW-1185">Reference proteome</keyword>
<accession>A0A847RYG3</accession>
<sequence length="153" mass="17378">MEQPKGFTREGNVYKMKPQYGFSIIVITLTLGFAYFGFHVKSAAVMWLFLAAAVMFILSAFTKSLVIDMDRKVINVKMALLRPAYTIPIEDIQHFELYSIRRNFITTNTTLNVYFLKDGKEKSASLAQGITKRAMQNVLNDIEEIIGAHESSK</sequence>
<keyword evidence="1" id="KW-1133">Transmembrane helix</keyword>
<feature type="transmembrane region" description="Helical" evidence="1">
    <location>
        <begin position="44"/>
        <end position="62"/>
    </location>
</feature>
<dbReference type="RefSeq" id="WP_168874037.1">
    <property type="nucleotide sequence ID" value="NZ_JABAIA010000003.1"/>
</dbReference>
<evidence type="ECO:0000313" key="2">
    <source>
        <dbReference type="EMBL" id="NLR68102.1"/>
    </source>
</evidence>
<keyword evidence="1" id="KW-0472">Membrane</keyword>
<evidence type="ECO:0000256" key="1">
    <source>
        <dbReference type="SAM" id="Phobius"/>
    </source>
</evidence>
<evidence type="ECO:0008006" key="4">
    <source>
        <dbReference type="Google" id="ProtNLM"/>
    </source>
</evidence>
<keyword evidence="1" id="KW-0812">Transmembrane</keyword>